<dbReference type="SUPFAM" id="SSF141868">
    <property type="entry name" value="EAL domain-like"/>
    <property type="match status" value="1"/>
</dbReference>
<evidence type="ECO:0000256" key="7">
    <source>
        <dbReference type="ARBA" id="ARBA00022989"/>
    </source>
</evidence>
<dbReference type="PROSITE" id="PS50883">
    <property type="entry name" value="EAL"/>
    <property type="match status" value="1"/>
</dbReference>
<dbReference type="Gene3D" id="3.20.20.450">
    <property type="entry name" value="EAL domain"/>
    <property type="match status" value="1"/>
</dbReference>
<dbReference type="PANTHER" id="PTHR33121:SF79">
    <property type="entry name" value="CYCLIC DI-GMP PHOSPHODIESTERASE PDED-RELATED"/>
    <property type="match status" value="1"/>
</dbReference>
<dbReference type="RefSeq" id="WP_089842682.1">
    <property type="nucleotide sequence ID" value="NZ_FOZL01000002.1"/>
</dbReference>
<keyword evidence="3" id="KW-1003">Cell membrane</keyword>
<comment type="subcellular location">
    <subcellularLocation>
        <location evidence="1">Cell membrane</location>
        <topology evidence="1">Multi-pass membrane protein</topology>
    </subcellularLocation>
</comment>
<sequence>MSPKQRSTARNVAQSACIFLVVCLLTAGLALLIARFFILATAAARLKTYASEILEQDEKLAANINATLAAANASTFPECSDPDVSYLRKLLFRSPYLKDVGREHDGQFFCSAIAGVEQPTIKIGKPDIQTYNGRMIYFNVPLSSAEGAHGEIVEFGRSNVVLSPDVFAEFDRPPLYFSGGVVNFQQHTFLRTYSNAPRPAKLDLILSRHELIRDGVLYYGACSTIRPDCVLTSIALTDIWTPNRPFFLIAAAIGTIIGVLFSGTILFMRTRDHSLPNQLRRAVRQKRLSVVYQPIVEVLTGSVVAAEALVRWNDDDDKPVRPDIFIAIAEEQGFIGDITTLVLDRVTDELADILRSAPGFRVSVNMSAQDLTDDTFIPRLQTMLQTKHVPAAGIGLELTERSTAERDIVIESIRQLRAYGHTVYIDDFGTGYSSLAYLSELDVDVLKVDRAFTQTIGTNSVTANIVPQILAMGKALQLKIVVEGIELQEQATYLSGIDAIIQGQGWLFGKPASAQALRERLIQR</sequence>
<evidence type="ECO:0000259" key="11">
    <source>
        <dbReference type="PROSITE" id="PS50883"/>
    </source>
</evidence>
<dbReference type="GO" id="GO:0071111">
    <property type="term" value="F:cyclic-guanylate-specific phosphodiesterase activity"/>
    <property type="evidence" value="ECO:0007669"/>
    <property type="project" value="UniProtKB-EC"/>
</dbReference>
<evidence type="ECO:0000256" key="9">
    <source>
        <dbReference type="ARBA" id="ARBA00034290"/>
    </source>
</evidence>
<protein>
    <recommendedName>
        <fullName evidence="2">cyclic-guanylate-specific phosphodiesterase</fullName>
        <ecNumber evidence="2">3.1.4.52</ecNumber>
    </recommendedName>
</protein>
<evidence type="ECO:0000256" key="2">
    <source>
        <dbReference type="ARBA" id="ARBA00012282"/>
    </source>
</evidence>
<evidence type="ECO:0000256" key="10">
    <source>
        <dbReference type="SAM" id="Phobius"/>
    </source>
</evidence>
<dbReference type="Pfam" id="PF12792">
    <property type="entry name" value="CSS-motif"/>
    <property type="match status" value="1"/>
</dbReference>
<dbReference type="InterPro" id="IPR035919">
    <property type="entry name" value="EAL_sf"/>
</dbReference>
<dbReference type="OrthoDB" id="9814202at2"/>
<evidence type="ECO:0000256" key="6">
    <source>
        <dbReference type="ARBA" id="ARBA00022801"/>
    </source>
</evidence>
<gene>
    <name evidence="12" type="ORF">SAMN05421771_3832</name>
</gene>
<organism evidence="12 13">
    <name type="scientific">Granulicella pectinivorans</name>
    <dbReference type="NCBI Taxonomy" id="474950"/>
    <lineage>
        <taxon>Bacteria</taxon>
        <taxon>Pseudomonadati</taxon>
        <taxon>Acidobacteriota</taxon>
        <taxon>Terriglobia</taxon>
        <taxon>Terriglobales</taxon>
        <taxon>Acidobacteriaceae</taxon>
        <taxon>Granulicella</taxon>
    </lineage>
</organism>
<dbReference type="EC" id="3.1.4.52" evidence="2"/>
<feature type="transmembrane region" description="Helical" evidence="10">
    <location>
        <begin position="289"/>
        <end position="312"/>
    </location>
</feature>
<keyword evidence="13" id="KW-1185">Reference proteome</keyword>
<dbReference type="PANTHER" id="PTHR33121">
    <property type="entry name" value="CYCLIC DI-GMP PHOSPHODIESTERASE PDEF"/>
    <property type="match status" value="1"/>
</dbReference>
<evidence type="ECO:0000256" key="4">
    <source>
        <dbReference type="ARBA" id="ARBA00022636"/>
    </source>
</evidence>
<name>A0A1I6MYN5_9BACT</name>
<keyword evidence="4" id="KW-0973">c-di-GMP</keyword>
<accession>A0A1I6MYN5</accession>
<evidence type="ECO:0000256" key="8">
    <source>
        <dbReference type="ARBA" id="ARBA00023136"/>
    </source>
</evidence>
<dbReference type="InterPro" id="IPR001633">
    <property type="entry name" value="EAL_dom"/>
</dbReference>
<keyword evidence="7 10" id="KW-1133">Transmembrane helix</keyword>
<proteinExistence type="predicted"/>
<dbReference type="STRING" id="474950.SAMN05421771_3832"/>
<dbReference type="InterPro" id="IPR050706">
    <property type="entry name" value="Cyclic-di-GMP_PDE-like"/>
</dbReference>
<dbReference type="EMBL" id="FOZL01000002">
    <property type="protein sequence ID" value="SFS20789.1"/>
    <property type="molecule type" value="Genomic_DNA"/>
</dbReference>
<keyword evidence="5 10" id="KW-0812">Transmembrane</keyword>
<dbReference type="SMART" id="SM00052">
    <property type="entry name" value="EAL"/>
    <property type="match status" value="1"/>
</dbReference>
<feature type="transmembrane region" description="Helical" evidence="10">
    <location>
        <begin position="246"/>
        <end position="268"/>
    </location>
</feature>
<evidence type="ECO:0000256" key="3">
    <source>
        <dbReference type="ARBA" id="ARBA00022475"/>
    </source>
</evidence>
<dbReference type="Proteomes" id="UP000199024">
    <property type="component" value="Unassembled WGS sequence"/>
</dbReference>
<dbReference type="Pfam" id="PF00563">
    <property type="entry name" value="EAL"/>
    <property type="match status" value="1"/>
</dbReference>
<comment type="catalytic activity">
    <reaction evidence="9">
        <text>3',3'-c-di-GMP + H2O = 5'-phosphoguanylyl(3'-&gt;5')guanosine + H(+)</text>
        <dbReference type="Rhea" id="RHEA:24902"/>
        <dbReference type="ChEBI" id="CHEBI:15377"/>
        <dbReference type="ChEBI" id="CHEBI:15378"/>
        <dbReference type="ChEBI" id="CHEBI:58754"/>
        <dbReference type="ChEBI" id="CHEBI:58805"/>
        <dbReference type="EC" id="3.1.4.52"/>
    </reaction>
</comment>
<dbReference type="CDD" id="cd01948">
    <property type="entry name" value="EAL"/>
    <property type="match status" value="1"/>
</dbReference>
<evidence type="ECO:0000256" key="1">
    <source>
        <dbReference type="ARBA" id="ARBA00004651"/>
    </source>
</evidence>
<keyword evidence="6" id="KW-0378">Hydrolase</keyword>
<dbReference type="AlphaFoldDB" id="A0A1I6MYN5"/>
<keyword evidence="8 10" id="KW-0472">Membrane</keyword>
<evidence type="ECO:0000256" key="5">
    <source>
        <dbReference type="ARBA" id="ARBA00022692"/>
    </source>
</evidence>
<feature type="transmembrane region" description="Helical" evidence="10">
    <location>
        <begin position="12"/>
        <end position="38"/>
    </location>
</feature>
<evidence type="ECO:0000313" key="13">
    <source>
        <dbReference type="Proteomes" id="UP000199024"/>
    </source>
</evidence>
<dbReference type="InterPro" id="IPR024744">
    <property type="entry name" value="CSS-motif_dom"/>
</dbReference>
<feature type="domain" description="EAL" evidence="11">
    <location>
        <begin position="272"/>
        <end position="524"/>
    </location>
</feature>
<evidence type="ECO:0000313" key="12">
    <source>
        <dbReference type="EMBL" id="SFS20789.1"/>
    </source>
</evidence>
<dbReference type="GO" id="GO:0005886">
    <property type="term" value="C:plasma membrane"/>
    <property type="evidence" value="ECO:0007669"/>
    <property type="project" value="UniProtKB-SubCell"/>
</dbReference>
<reference evidence="12 13" key="1">
    <citation type="submission" date="2016-10" db="EMBL/GenBank/DDBJ databases">
        <authorList>
            <person name="de Groot N.N."/>
        </authorList>
    </citation>
    <scope>NUCLEOTIDE SEQUENCE [LARGE SCALE GENOMIC DNA]</scope>
    <source>
        <strain evidence="12 13">DSM 21001</strain>
    </source>
</reference>